<feature type="compositionally biased region" description="Basic and acidic residues" evidence="1">
    <location>
        <begin position="293"/>
        <end position="323"/>
    </location>
</feature>
<feature type="compositionally biased region" description="Polar residues" evidence="1">
    <location>
        <begin position="155"/>
        <end position="186"/>
    </location>
</feature>
<name>A9NXH1_PICSI</name>
<feature type="compositionally biased region" description="Low complexity" evidence="1">
    <location>
        <begin position="205"/>
        <end position="226"/>
    </location>
</feature>
<feature type="region of interest" description="Disordered" evidence="1">
    <location>
        <begin position="200"/>
        <end position="226"/>
    </location>
</feature>
<dbReference type="PANTHER" id="PTHR34449">
    <property type="entry name" value="RHO TERMINATION FACTOR"/>
    <property type="match status" value="1"/>
</dbReference>
<organism evidence="3">
    <name type="scientific">Picea sitchensis</name>
    <name type="common">Sitka spruce</name>
    <name type="synonym">Pinus sitchensis</name>
    <dbReference type="NCBI Taxonomy" id="3332"/>
    <lineage>
        <taxon>Eukaryota</taxon>
        <taxon>Viridiplantae</taxon>
        <taxon>Streptophyta</taxon>
        <taxon>Embryophyta</taxon>
        <taxon>Tracheophyta</taxon>
        <taxon>Spermatophyta</taxon>
        <taxon>Pinopsida</taxon>
        <taxon>Pinidae</taxon>
        <taxon>Conifers I</taxon>
        <taxon>Pinales</taxon>
        <taxon>Pinaceae</taxon>
        <taxon>Picea</taxon>
    </lineage>
</organism>
<dbReference type="InterPro" id="IPR011112">
    <property type="entry name" value="Rho-like_N"/>
</dbReference>
<dbReference type="GO" id="GO:0006353">
    <property type="term" value="P:DNA-templated transcription termination"/>
    <property type="evidence" value="ECO:0007669"/>
    <property type="project" value="InterPro"/>
</dbReference>
<sequence>MTTLSIFIPCSHPRLGPGQANNGLRGDFPIGLTRARAMCKPERDITTIKELADGSLMFSFGASHSSGNRRRATDLSSSHAEHMALSNISFPRRMPSNFKRQSPIPISAVKKEGRRIRNRKQENTGAEKVQDNFDSENVTGETDNVNHSKIGYRLSQRSPSTYARRSPMSSPDDGSNPDMNKSSNSSVEDDIVALFRRIQAESTVSKENPGNNKKNSNISSKSMKSADSVLRVLRQYPDKPKEEIEEETNQKISLMGGYEKMATQIDSSRKQSKKSKEIEEEPNISLMAGYEKMATKRDSSRRQSKKSESQRITKNMDKSEDFLLSRPTSKFVHKSPIPLSAIKKEVRPVPGIQQSDEQNGGTSRDSEGTSASVLNGSLLRDSAGLLEDQPDDLSQLNLSELKKTAKSYGLKGYSKLKKAELLELLRNVVKQS</sequence>
<feature type="compositionally biased region" description="Polar residues" evidence="1">
    <location>
        <begin position="135"/>
        <end position="147"/>
    </location>
</feature>
<proteinExistence type="evidence at transcript level"/>
<feature type="compositionally biased region" description="Polar residues" evidence="1">
    <location>
        <begin position="352"/>
        <end position="374"/>
    </location>
</feature>
<accession>A9NXH1</accession>
<dbReference type="AlphaFoldDB" id="A9NXH1"/>
<dbReference type="EMBL" id="EF086043">
    <property type="protein sequence ID" value="ABK25332.1"/>
    <property type="molecule type" value="mRNA"/>
</dbReference>
<protein>
    <recommendedName>
        <fullName evidence="2">Rho termination factor-like N-terminal domain-containing protein</fullName>
    </recommendedName>
</protein>
<feature type="region of interest" description="Disordered" evidence="1">
    <location>
        <begin position="263"/>
        <end position="374"/>
    </location>
</feature>
<evidence type="ECO:0000256" key="1">
    <source>
        <dbReference type="SAM" id="MobiDB-lite"/>
    </source>
</evidence>
<dbReference type="OMA" id="MAGYEKM"/>
<dbReference type="SMART" id="SM00959">
    <property type="entry name" value="Rho_N"/>
    <property type="match status" value="1"/>
</dbReference>
<reference evidence="3" key="1">
    <citation type="journal article" date="2008" name="BMC Genomics">
        <title>A conifer genomics resource of 200,000 spruce (Picea spp.) ESTs and 6,464 high-quality, sequence-finished full-length cDNAs for Sitka spruce (Picea sitchensis).</title>
        <authorList>
            <person name="Ralph S.G."/>
            <person name="Chun H.J."/>
            <person name="Kolosova N."/>
            <person name="Cooper D."/>
            <person name="Oddy C."/>
            <person name="Ritland C.E."/>
            <person name="Kirkpatrick R."/>
            <person name="Moore R."/>
            <person name="Barber S."/>
            <person name="Holt R.A."/>
            <person name="Jones S.J."/>
            <person name="Marra M.A."/>
            <person name="Douglas C.J."/>
            <person name="Ritland K."/>
            <person name="Bohlmann J."/>
        </authorList>
    </citation>
    <scope>NUCLEOTIDE SEQUENCE</scope>
    <source>
        <tissue evidence="3">Green portion of the leader tissue</tissue>
    </source>
</reference>
<dbReference type="PANTHER" id="PTHR34449:SF2">
    <property type="entry name" value="RHO TERMINATION FACTOR"/>
    <property type="match status" value="1"/>
</dbReference>
<dbReference type="Pfam" id="PF07498">
    <property type="entry name" value="Rho_N"/>
    <property type="match status" value="1"/>
</dbReference>
<evidence type="ECO:0000313" key="3">
    <source>
        <dbReference type="EMBL" id="ABK25332.1"/>
    </source>
</evidence>
<feature type="domain" description="Rho termination factor-like N-terminal" evidence="2">
    <location>
        <begin position="392"/>
        <end position="432"/>
    </location>
</feature>
<evidence type="ECO:0000259" key="2">
    <source>
        <dbReference type="SMART" id="SM00959"/>
    </source>
</evidence>
<feature type="region of interest" description="Disordered" evidence="1">
    <location>
        <begin position="93"/>
        <end position="187"/>
    </location>
</feature>